<proteinExistence type="predicted"/>
<reference evidence="1 2" key="1">
    <citation type="submission" date="2021-05" db="EMBL/GenBank/DDBJ databases">
        <title>The draft genome of Geobacter pelophilus DSM 12255.</title>
        <authorList>
            <person name="Xu Z."/>
            <person name="Masuda Y."/>
            <person name="Itoh H."/>
            <person name="Senoo K."/>
        </authorList>
    </citation>
    <scope>NUCLEOTIDE SEQUENCE [LARGE SCALE GENOMIC DNA]</scope>
    <source>
        <strain evidence="1 2">DSM 12255</strain>
    </source>
</reference>
<keyword evidence="2" id="KW-1185">Reference proteome</keyword>
<dbReference type="EMBL" id="JAHCVJ010000006">
    <property type="protein sequence ID" value="MBT0665715.1"/>
    <property type="molecule type" value="Genomic_DNA"/>
</dbReference>
<accession>A0AAW4L796</accession>
<dbReference type="AlphaFoldDB" id="A0AAW4L796"/>
<dbReference type="Proteomes" id="UP000811899">
    <property type="component" value="Unassembled WGS sequence"/>
</dbReference>
<evidence type="ECO:0000313" key="1">
    <source>
        <dbReference type="EMBL" id="MBT0665715.1"/>
    </source>
</evidence>
<organism evidence="1 2">
    <name type="scientific">Geoanaerobacter pelophilus</name>
    <dbReference type="NCBI Taxonomy" id="60036"/>
    <lineage>
        <taxon>Bacteria</taxon>
        <taxon>Pseudomonadati</taxon>
        <taxon>Thermodesulfobacteriota</taxon>
        <taxon>Desulfuromonadia</taxon>
        <taxon>Geobacterales</taxon>
        <taxon>Geobacteraceae</taxon>
        <taxon>Geoanaerobacter</taxon>
    </lineage>
</organism>
<dbReference type="RefSeq" id="WP_214172482.1">
    <property type="nucleotide sequence ID" value="NZ_JAHCVJ010000006.1"/>
</dbReference>
<sequence length="151" mass="17402">MNSEMNSTHFDDAWERVKSVSGWGDYKDLATFVGSTSQSISGVKKRGKFPLEWAYKVAQAFASNTDWIMTGKLDHLSQAANGNGILQGHHVDAEEIHIDVHNHVTKEQHEEYIARDPLDDAFVRDWHRLSEVEMMRFWTLLKEKIELSKED</sequence>
<evidence type="ECO:0000313" key="2">
    <source>
        <dbReference type="Proteomes" id="UP000811899"/>
    </source>
</evidence>
<name>A0AAW4L796_9BACT</name>
<comment type="caution">
    <text evidence="1">The sequence shown here is derived from an EMBL/GenBank/DDBJ whole genome shotgun (WGS) entry which is preliminary data.</text>
</comment>
<protein>
    <submittedName>
        <fullName evidence="1">Helix-turn-helix domain containing protein</fullName>
    </submittedName>
</protein>
<dbReference type="Gene3D" id="1.10.260.40">
    <property type="entry name" value="lambda repressor-like DNA-binding domains"/>
    <property type="match status" value="1"/>
</dbReference>
<dbReference type="GO" id="GO:0003677">
    <property type="term" value="F:DNA binding"/>
    <property type="evidence" value="ECO:0007669"/>
    <property type="project" value="InterPro"/>
</dbReference>
<dbReference type="InterPro" id="IPR010982">
    <property type="entry name" value="Lambda_DNA-bd_dom_sf"/>
</dbReference>
<gene>
    <name evidence="1" type="ORF">KI809_15505</name>
</gene>